<proteinExistence type="predicted"/>
<dbReference type="Gene3D" id="2.130.10.10">
    <property type="entry name" value="YVTN repeat-like/Quinoprotein amine dehydrogenase"/>
    <property type="match status" value="1"/>
</dbReference>
<organism evidence="1 2">
    <name type="scientific">Mycena albidolilacea</name>
    <dbReference type="NCBI Taxonomy" id="1033008"/>
    <lineage>
        <taxon>Eukaryota</taxon>
        <taxon>Fungi</taxon>
        <taxon>Dikarya</taxon>
        <taxon>Basidiomycota</taxon>
        <taxon>Agaricomycotina</taxon>
        <taxon>Agaricomycetes</taxon>
        <taxon>Agaricomycetidae</taxon>
        <taxon>Agaricales</taxon>
        <taxon>Marasmiineae</taxon>
        <taxon>Mycenaceae</taxon>
        <taxon>Mycena</taxon>
    </lineage>
</organism>
<name>A0AAD6ZBA5_9AGAR</name>
<protein>
    <submittedName>
        <fullName evidence="1">Uncharacterized protein</fullName>
    </submittedName>
</protein>
<dbReference type="InterPro" id="IPR036322">
    <property type="entry name" value="WD40_repeat_dom_sf"/>
</dbReference>
<dbReference type="Proteomes" id="UP001218218">
    <property type="component" value="Unassembled WGS sequence"/>
</dbReference>
<dbReference type="AlphaFoldDB" id="A0AAD6ZBA5"/>
<sequence>MLLGSGGEIKGISTSDADPTTFLVSADDGYARLYDVRLPLPVLSLAAGFSEKSCGAALSVHPDGVPMIFMGAEEDEVIRLWDVRA</sequence>
<dbReference type="SUPFAM" id="SSF50978">
    <property type="entry name" value="WD40 repeat-like"/>
    <property type="match status" value="1"/>
</dbReference>
<keyword evidence="2" id="KW-1185">Reference proteome</keyword>
<comment type="caution">
    <text evidence="1">The sequence shown here is derived from an EMBL/GenBank/DDBJ whole genome shotgun (WGS) entry which is preliminary data.</text>
</comment>
<gene>
    <name evidence="1" type="ORF">DFH08DRAFT_972171</name>
</gene>
<dbReference type="InterPro" id="IPR015943">
    <property type="entry name" value="WD40/YVTN_repeat-like_dom_sf"/>
</dbReference>
<accession>A0AAD6ZBA5</accession>
<evidence type="ECO:0000313" key="2">
    <source>
        <dbReference type="Proteomes" id="UP001218218"/>
    </source>
</evidence>
<evidence type="ECO:0000313" key="1">
    <source>
        <dbReference type="EMBL" id="KAJ7315136.1"/>
    </source>
</evidence>
<reference evidence="1" key="1">
    <citation type="submission" date="2023-03" db="EMBL/GenBank/DDBJ databases">
        <title>Massive genome expansion in bonnet fungi (Mycena s.s.) driven by repeated elements and novel gene families across ecological guilds.</title>
        <authorList>
            <consortium name="Lawrence Berkeley National Laboratory"/>
            <person name="Harder C.B."/>
            <person name="Miyauchi S."/>
            <person name="Viragh M."/>
            <person name="Kuo A."/>
            <person name="Thoen E."/>
            <person name="Andreopoulos B."/>
            <person name="Lu D."/>
            <person name="Skrede I."/>
            <person name="Drula E."/>
            <person name="Henrissat B."/>
            <person name="Morin E."/>
            <person name="Kohler A."/>
            <person name="Barry K."/>
            <person name="LaButti K."/>
            <person name="Morin E."/>
            <person name="Salamov A."/>
            <person name="Lipzen A."/>
            <person name="Mereny Z."/>
            <person name="Hegedus B."/>
            <person name="Baldrian P."/>
            <person name="Stursova M."/>
            <person name="Weitz H."/>
            <person name="Taylor A."/>
            <person name="Grigoriev I.V."/>
            <person name="Nagy L.G."/>
            <person name="Martin F."/>
            <person name="Kauserud H."/>
        </authorList>
    </citation>
    <scope>NUCLEOTIDE SEQUENCE</scope>
    <source>
        <strain evidence="1">CBHHK002</strain>
    </source>
</reference>
<dbReference type="EMBL" id="JARIHO010000063">
    <property type="protein sequence ID" value="KAJ7315136.1"/>
    <property type="molecule type" value="Genomic_DNA"/>
</dbReference>